<sequence length="111" mass="12488">MMSFCSICIFCLRVRMNVLYSMILKLVLSGLLRFSSGSNAPLARLACVTMFCVCALNISFLSKVTPRYLTCGCQVSSLSSSFISWIFAVYRLVRNRASVLLTLIPSLHFWQ</sequence>
<dbReference type="AlphaFoldDB" id="A0A6M2DZH6"/>
<evidence type="ECO:0000256" key="1">
    <source>
        <dbReference type="SAM" id="Phobius"/>
    </source>
</evidence>
<feature type="transmembrane region" description="Helical" evidence="1">
    <location>
        <begin position="68"/>
        <end position="93"/>
    </location>
</feature>
<keyword evidence="1" id="KW-0472">Membrane</keyword>
<keyword evidence="1" id="KW-1133">Transmembrane helix</keyword>
<organism evidence="2">
    <name type="scientific">Xenopsylla cheopis</name>
    <name type="common">Oriental rat flea</name>
    <name type="synonym">Pulex cheopis</name>
    <dbReference type="NCBI Taxonomy" id="163159"/>
    <lineage>
        <taxon>Eukaryota</taxon>
        <taxon>Metazoa</taxon>
        <taxon>Ecdysozoa</taxon>
        <taxon>Arthropoda</taxon>
        <taxon>Hexapoda</taxon>
        <taxon>Insecta</taxon>
        <taxon>Pterygota</taxon>
        <taxon>Neoptera</taxon>
        <taxon>Endopterygota</taxon>
        <taxon>Siphonaptera</taxon>
        <taxon>Pulicidae</taxon>
        <taxon>Xenopsyllinae</taxon>
        <taxon>Xenopsylla</taxon>
    </lineage>
</organism>
<name>A0A6M2DZH6_XENCH</name>
<protein>
    <submittedName>
        <fullName evidence="2">Putative product</fullName>
    </submittedName>
</protein>
<proteinExistence type="predicted"/>
<keyword evidence="1" id="KW-0812">Transmembrane</keyword>
<dbReference type="EMBL" id="GIIL01007728">
    <property type="protein sequence ID" value="NOV51454.1"/>
    <property type="molecule type" value="Transcribed_RNA"/>
</dbReference>
<feature type="transmembrane region" description="Helical" evidence="1">
    <location>
        <begin position="40"/>
        <end position="61"/>
    </location>
</feature>
<accession>A0A6M2DZH6</accession>
<evidence type="ECO:0000313" key="2">
    <source>
        <dbReference type="EMBL" id="NOV51454.1"/>
    </source>
</evidence>
<reference evidence="2" key="1">
    <citation type="submission" date="2020-03" db="EMBL/GenBank/DDBJ databases">
        <title>Transcriptomic Profiling of the Digestive Tract of the Rat Flea, Xenopsylla cheopis, Following Blood Feeding and Infection with Yersinia pestis.</title>
        <authorList>
            <person name="Bland D.M."/>
            <person name="Martens C.A."/>
            <person name="Virtaneva K."/>
            <person name="Kanakabandi K."/>
            <person name="Long D."/>
            <person name="Rosenke R."/>
            <person name="Saturday G.A."/>
            <person name="Hoyt F.H."/>
            <person name="Bruno D.P."/>
            <person name="Ribeiro J.M.C."/>
            <person name="Hinnebusch J."/>
        </authorList>
    </citation>
    <scope>NUCLEOTIDE SEQUENCE</scope>
</reference>